<keyword evidence="1" id="KW-0812">Transmembrane</keyword>
<proteinExistence type="predicted"/>
<dbReference type="Proteomes" id="UP000649179">
    <property type="component" value="Unassembled WGS sequence"/>
</dbReference>
<dbReference type="EMBL" id="BMKQ01000001">
    <property type="protein sequence ID" value="GGF33006.1"/>
    <property type="molecule type" value="Genomic_DNA"/>
</dbReference>
<dbReference type="AlphaFoldDB" id="A0A917BA88"/>
<sequence length="107" mass="11500">MIGWRDCRSRRLPAAYGSLMTDTGRRDDIRPGTLDPDHREVLSLIGFAWLLGSVAVLAALWGLLVDGTASSPVLELTIAGFALVGSATFAVCACVKSTGLRIREQIR</sequence>
<name>A0A917BA88_9ACTN</name>
<evidence type="ECO:0000256" key="1">
    <source>
        <dbReference type="SAM" id="Phobius"/>
    </source>
</evidence>
<feature type="transmembrane region" description="Helical" evidence="1">
    <location>
        <begin position="76"/>
        <end position="95"/>
    </location>
</feature>
<keyword evidence="1" id="KW-0472">Membrane</keyword>
<evidence type="ECO:0000313" key="3">
    <source>
        <dbReference type="Proteomes" id="UP000649179"/>
    </source>
</evidence>
<feature type="transmembrane region" description="Helical" evidence="1">
    <location>
        <begin position="41"/>
        <end position="64"/>
    </location>
</feature>
<comment type="caution">
    <text evidence="2">The sequence shown here is derived from an EMBL/GenBank/DDBJ whole genome shotgun (WGS) entry which is preliminary data.</text>
</comment>
<organism evidence="2 3">
    <name type="scientific">Marmoricola endophyticus</name>
    <dbReference type="NCBI Taxonomy" id="2040280"/>
    <lineage>
        <taxon>Bacteria</taxon>
        <taxon>Bacillati</taxon>
        <taxon>Actinomycetota</taxon>
        <taxon>Actinomycetes</taxon>
        <taxon>Propionibacteriales</taxon>
        <taxon>Nocardioidaceae</taxon>
        <taxon>Marmoricola</taxon>
    </lineage>
</organism>
<reference evidence="2" key="2">
    <citation type="submission" date="2020-09" db="EMBL/GenBank/DDBJ databases">
        <authorList>
            <person name="Sun Q."/>
            <person name="Zhou Y."/>
        </authorList>
    </citation>
    <scope>NUCLEOTIDE SEQUENCE</scope>
    <source>
        <strain evidence="2">CGMCC 1.16067</strain>
    </source>
</reference>
<gene>
    <name evidence="2" type="ORF">GCM10011519_03090</name>
</gene>
<reference evidence="2" key="1">
    <citation type="journal article" date="2014" name="Int. J. Syst. Evol. Microbiol.">
        <title>Complete genome sequence of Corynebacterium casei LMG S-19264T (=DSM 44701T), isolated from a smear-ripened cheese.</title>
        <authorList>
            <consortium name="US DOE Joint Genome Institute (JGI-PGF)"/>
            <person name="Walter F."/>
            <person name="Albersmeier A."/>
            <person name="Kalinowski J."/>
            <person name="Ruckert C."/>
        </authorList>
    </citation>
    <scope>NUCLEOTIDE SEQUENCE</scope>
    <source>
        <strain evidence="2">CGMCC 1.16067</strain>
    </source>
</reference>
<accession>A0A917BA88</accession>
<keyword evidence="3" id="KW-1185">Reference proteome</keyword>
<protein>
    <submittedName>
        <fullName evidence="2">Uncharacterized protein</fullName>
    </submittedName>
</protein>
<keyword evidence="1" id="KW-1133">Transmembrane helix</keyword>
<evidence type="ECO:0000313" key="2">
    <source>
        <dbReference type="EMBL" id="GGF33006.1"/>
    </source>
</evidence>